<keyword evidence="3" id="KW-1185">Reference proteome</keyword>
<dbReference type="CDD" id="cd04301">
    <property type="entry name" value="NAT_SF"/>
    <property type="match status" value="1"/>
</dbReference>
<proteinExistence type="predicted"/>
<organism evidence="2 3">
    <name type="scientific">Calothrix parasitica NIES-267</name>
    <dbReference type="NCBI Taxonomy" id="1973488"/>
    <lineage>
        <taxon>Bacteria</taxon>
        <taxon>Bacillati</taxon>
        <taxon>Cyanobacteriota</taxon>
        <taxon>Cyanophyceae</taxon>
        <taxon>Nostocales</taxon>
        <taxon>Calotrichaceae</taxon>
        <taxon>Calothrix</taxon>
    </lineage>
</organism>
<name>A0A1Z4LSL5_9CYAN</name>
<evidence type="ECO:0000313" key="2">
    <source>
        <dbReference type="EMBL" id="BAY84235.1"/>
    </source>
</evidence>
<dbReference type="SUPFAM" id="SSF55729">
    <property type="entry name" value="Acyl-CoA N-acyltransferases (Nat)"/>
    <property type="match status" value="1"/>
</dbReference>
<dbReference type="AlphaFoldDB" id="A0A1Z4LSL5"/>
<evidence type="ECO:0000259" key="1">
    <source>
        <dbReference type="PROSITE" id="PS51186"/>
    </source>
</evidence>
<feature type="domain" description="N-acetyltransferase" evidence="1">
    <location>
        <begin position="133"/>
        <end position="260"/>
    </location>
</feature>
<evidence type="ECO:0000313" key="3">
    <source>
        <dbReference type="Proteomes" id="UP000218418"/>
    </source>
</evidence>
<reference evidence="2 3" key="1">
    <citation type="submission" date="2017-06" db="EMBL/GenBank/DDBJ databases">
        <title>Genome sequencing of cyanobaciteial culture collection at National Institute for Environmental Studies (NIES).</title>
        <authorList>
            <person name="Hirose Y."/>
            <person name="Shimura Y."/>
            <person name="Fujisawa T."/>
            <person name="Nakamura Y."/>
            <person name="Kawachi M."/>
        </authorList>
    </citation>
    <scope>NUCLEOTIDE SEQUENCE [LARGE SCALE GENOMIC DNA]</scope>
    <source>
        <strain evidence="2 3">NIES-267</strain>
    </source>
</reference>
<dbReference type="PROSITE" id="PS51186">
    <property type="entry name" value="GNAT"/>
    <property type="match status" value="1"/>
</dbReference>
<dbReference type="InterPro" id="IPR016181">
    <property type="entry name" value="Acyl_CoA_acyltransferase"/>
</dbReference>
<dbReference type="Gene3D" id="3.40.630.30">
    <property type="match status" value="1"/>
</dbReference>
<dbReference type="GO" id="GO:0016747">
    <property type="term" value="F:acyltransferase activity, transferring groups other than amino-acyl groups"/>
    <property type="evidence" value="ECO:0007669"/>
    <property type="project" value="InterPro"/>
</dbReference>
<protein>
    <recommendedName>
        <fullName evidence="1">N-acetyltransferase domain-containing protein</fullName>
    </recommendedName>
</protein>
<gene>
    <name evidence="2" type="ORF">NIES267_37310</name>
</gene>
<dbReference type="Proteomes" id="UP000218418">
    <property type="component" value="Chromosome"/>
</dbReference>
<dbReference type="OrthoDB" id="9797456at2"/>
<sequence>MTAQNLNIFQHSRLDEIQSYTAIRLGCDIDALKKSGSVILSAKQKAYQDFMEPSSLEEANIISLTQMGNCSVIRKNPKETEAVKNILEKIDCSKKLSPKDFLQFDNVDKDGYEEPYFYLNPKDFKPFSDSNVIQLSKENPEHVAMVASLHETVEEKMRWFSEIDHPIVYGYMLDQKIVGIASHFLFESSEFKVAAGGVLVNPEYRRRNIGKAVVSKICEWALERDYIVEWSSWDENTASIALAKSLGFKQFLSEYEFSVS</sequence>
<accession>A0A1Z4LSL5</accession>
<dbReference type="EMBL" id="AP018227">
    <property type="protein sequence ID" value="BAY84235.1"/>
    <property type="molecule type" value="Genomic_DNA"/>
</dbReference>
<dbReference type="InterPro" id="IPR000182">
    <property type="entry name" value="GNAT_dom"/>
</dbReference>
<dbReference type="Pfam" id="PF00583">
    <property type="entry name" value="Acetyltransf_1"/>
    <property type="match status" value="1"/>
</dbReference>